<dbReference type="InterPro" id="IPR029033">
    <property type="entry name" value="His_PPase_superfam"/>
</dbReference>
<feature type="active site" description="Proton donor/acceptor" evidence="3">
    <location>
        <position position="81"/>
    </location>
</feature>
<keyword evidence="6" id="KW-1185">Reference proteome</keyword>
<evidence type="ECO:0000256" key="3">
    <source>
        <dbReference type="PIRSR" id="PIRSR613078-1"/>
    </source>
</evidence>
<dbReference type="CDD" id="cd07067">
    <property type="entry name" value="HP_PGM_like"/>
    <property type="match status" value="1"/>
</dbReference>
<dbReference type="Pfam" id="PF00300">
    <property type="entry name" value="His_Phos_1"/>
    <property type="match status" value="1"/>
</dbReference>
<accession>A0A6C0NZS3</accession>
<dbReference type="SUPFAM" id="SSF53254">
    <property type="entry name" value="Phosphoglycerate mutase-like"/>
    <property type="match status" value="1"/>
</dbReference>
<dbReference type="PROSITE" id="PS00175">
    <property type="entry name" value="PG_MUTASE"/>
    <property type="match status" value="1"/>
</dbReference>
<dbReference type="PANTHER" id="PTHR48100">
    <property type="entry name" value="BROAD-SPECIFICITY PHOSPHATASE YOR283W-RELATED"/>
    <property type="match status" value="1"/>
</dbReference>
<feature type="binding site" evidence="4">
    <location>
        <begin position="7"/>
        <end position="14"/>
    </location>
    <ligand>
        <name>substrate</name>
    </ligand>
</feature>
<proteinExistence type="predicted"/>
<evidence type="ECO:0000313" key="6">
    <source>
        <dbReference type="Proteomes" id="UP000479114"/>
    </source>
</evidence>
<dbReference type="SMART" id="SM00855">
    <property type="entry name" value="PGAM"/>
    <property type="match status" value="1"/>
</dbReference>
<dbReference type="KEGG" id="prz:GZH47_13395"/>
<dbReference type="PIRSF" id="PIRSF000709">
    <property type="entry name" value="6PFK_2-Ptase"/>
    <property type="match status" value="1"/>
</dbReference>
<evidence type="ECO:0000256" key="1">
    <source>
        <dbReference type="ARBA" id="ARBA00023152"/>
    </source>
</evidence>
<evidence type="ECO:0000256" key="2">
    <source>
        <dbReference type="ARBA" id="ARBA00023235"/>
    </source>
</evidence>
<dbReference type="InterPro" id="IPR001345">
    <property type="entry name" value="PG/BPGM_mutase_AS"/>
</dbReference>
<dbReference type="InterPro" id="IPR050275">
    <property type="entry name" value="PGM_Phosphatase"/>
</dbReference>
<keyword evidence="1" id="KW-0324">Glycolysis</keyword>
<dbReference type="RefSeq" id="WP_162640540.1">
    <property type="nucleotide sequence ID" value="NZ_CP048286.1"/>
</dbReference>
<feature type="binding site" evidence="4">
    <location>
        <begin position="81"/>
        <end position="84"/>
    </location>
    <ligand>
        <name>substrate</name>
    </ligand>
</feature>
<feature type="binding site" evidence="4">
    <location>
        <position position="57"/>
    </location>
    <ligand>
        <name>substrate</name>
    </ligand>
</feature>
<evidence type="ECO:0000256" key="4">
    <source>
        <dbReference type="PIRSR" id="PIRSR613078-2"/>
    </source>
</evidence>
<dbReference type="InterPro" id="IPR013078">
    <property type="entry name" value="His_Pase_superF_clade-1"/>
</dbReference>
<dbReference type="PANTHER" id="PTHR48100:SF1">
    <property type="entry name" value="HISTIDINE PHOSPHATASE FAMILY PROTEIN-RELATED"/>
    <property type="match status" value="1"/>
</dbReference>
<dbReference type="AlphaFoldDB" id="A0A6C0NZS3"/>
<dbReference type="Proteomes" id="UP000479114">
    <property type="component" value="Chromosome"/>
</dbReference>
<keyword evidence="2" id="KW-0413">Isomerase</keyword>
<reference evidence="5 6" key="1">
    <citation type="submission" date="2020-02" db="EMBL/GenBank/DDBJ databases">
        <title>Paenibacillus sp. nov., isolated from rhizosphere soil of tomato.</title>
        <authorList>
            <person name="Weon H.-Y."/>
            <person name="Lee S.A."/>
        </authorList>
    </citation>
    <scope>NUCLEOTIDE SEQUENCE [LARGE SCALE GENOMIC DNA]</scope>
    <source>
        <strain evidence="5 6">14171R-81</strain>
    </source>
</reference>
<evidence type="ECO:0000313" key="5">
    <source>
        <dbReference type="EMBL" id="QHW31734.1"/>
    </source>
</evidence>
<dbReference type="Gene3D" id="3.40.50.1240">
    <property type="entry name" value="Phosphoglycerate mutase-like"/>
    <property type="match status" value="1"/>
</dbReference>
<name>A0A6C0NZS3_9BACL</name>
<protein>
    <submittedName>
        <fullName evidence="5">Histidine phosphatase family protein</fullName>
    </submittedName>
</protein>
<sequence>MKLYVARHGQTDWNAEDRICGISDIPLNRHGVEQAQALADKLAEFRLAAILSSPLGRARETAAIIARAAGLDYTADARLIERNYGAFEGTSRHAEAFRQAKRQFPGRLDGGESLLQVGYRVYGLIEETRARYGGQSVLFVTHGGICKVIHSYFNDLSNEAFHAFHAKNGAFQAYECGGDDGSFTWK</sequence>
<organism evidence="5 6">
    <name type="scientific">Paenibacillus rhizovicinus</name>
    <dbReference type="NCBI Taxonomy" id="2704463"/>
    <lineage>
        <taxon>Bacteria</taxon>
        <taxon>Bacillati</taxon>
        <taxon>Bacillota</taxon>
        <taxon>Bacilli</taxon>
        <taxon>Bacillales</taxon>
        <taxon>Paenibacillaceae</taxon>
        <taxon>Paenibacillus</taxon>
    </lineage>
</organism>
<dbReference type="GO" id="GO:0005737">
    <property type="term" value="C:cytoplasm"/>
    <property type="evidence" value="ECO:0007669"/>
    <property type="project" value="TreeGrafter"/>
</dbReference>
<feature type="active site" description="Tele-phosphohistidine intermediate" evidence="3">
    <location>
        <position position="8"/>
    </location>
</feature>
<dbReference type="EMBL" id="CP048286">
    <property type="protein sequence ID" value="QHW31734.1"/>
    <property type="molecule type" value="Genomic_DNA"/>
</dbReference>
<gene>
    <name evidence="5" type="ORF">GZH47_13395</name>
</gene>
<dbReference type="GO" id="GO:0016791">
    <property type="term" value="F:phosphatase activity"/>
    <property type="evidence" value="ECO:0007669"/>
    <property type="project" value="TreeGrafter"/>
</dbReference>